<evidence type="ECO:0000313" key="3">
    <source>
        <dbReference type="Proteomes" id="UP000195402"/>
    </source>
</evidence>
<dbReference type="PANTHER" id="PTHR26312:SF132">
    <property type="entry name" value="OS01G0855200 PROTEIN"/>
    <property type="match status" value="1"/>
</dbReference>
<protein>
    <submittedName>
        <fullName evidence="2">Tetratricopeptide repeat-containing domain</fullName>
    </submittedName>
</protein>
<feature type="region of interest" description="Disordered" evidence="1">
    <location>
        <begin position="18"/>
        <end position="46"/>
    </location>
</feature>
<feature type="compositionally biased region" description="Low complexity" evidence="1">
    <location>
        <begin position="18"/>
        <end position="37"/>
    </location>
</feature>
<feature type="region of interest" description="Disordered" evidence="1">
    <location>
        <begin position="71"/>
        <end position="95"/>
    </location>
</feature>
<name>A0A200R4K0_MACCD</name>
<accession>A0A200R4K0</accession>
<dbReference type="PANTHER" id="PTHR26312">
    <property type="entry name" value="TETRATRICOPEPTIDE REPEAT PROTEIN 5"/>
    <property type="match status" value="1"/>
</dbReference>
<evidence type="ECO:0000313" key="2">
    <source>
        <dbReference type="EMBL" id="OVA17642.1"/>
    </source>
</evidence>
<organism evidence="2 3">
    <name type="scientific">Macleaya cordata</name>
    <name type="common">Five-seeded plume-poppy</name>
    <name type="synonym">Bocconia cordata</name>
    <dbReference type="NCBI Taxonomy" id="56857"/>
    <lineage>
        <taxon>Eukaryota</taxon>
        <taxon>Viridiplantae</taxon>
        <taxon>Streptophyta</taxon>
        <taxon>Embryophyta</taxon>
        <taxon>Tracheophyta</taxon>
        <taxon>Spermatophyta</taxon>
        <taxon>Magnoliopsida</taxon>
        <taxon>Ranunculales</taxon>
        <taxon>Papaveraceae</taxon>
        <taxon>Papaveroideae</taxon>
        <taxon>Macleaya</taxon>
    </lineage>
</organism>
<dbReference type="Gene3D" id="1.25.40.10">
    <property type="entry name" value="Tetratricopeptide repeat domain"/>
    <property type="match status" value="1"/>
</dbReference>
<gene>
    <name evidence="2" type="ORF">BVC80_1835g8</name>
</gene>
<dbReference type="FunCoup" id="A0A200R4K0">
    <property type="interactions" value="1021"/>
</dbReference>
<dbReference type="AlphaFoldDB" id="A0A200R4K0"/>
<dbReference type="SUPFAM" id="SSF48452">
    <property type="entry name" value="TPR-like"/>
    <property type="match status" value="1"/>
</dbReference>
<dbReference type="InParanoid" id="A0A200R4K0"/>
<keyword evidence="3" id="KW-1185">Reference proteome</keyword>
<comment type="caution">
    <text evidence="2">The sequence shown here is derived from an EMBL/GenBank/DDBJ whole genome shotgun (WGS) entry which is preliminary data.</text>
</comment>
<reference evidence="2 3" key="1">
    <citation type="journal article" date="2017" name="Mol. Plant">
        <title>The Genome of Medicinal Plant Macleaya cordata Provides New Insights into Benzylisoquinoline Alkaloids Metabolism.</title>
        <authorList>
            <person name="Liu X."/>
            <person name="Liu Y."/>
            <person name="Huang P."/>
            <person name="Ma Y."/>
            <person name="Qing Z."/>
            <person name="Tang Q."/>
            <person name="Cao H."/>
            <person name="Cheng P."/>
            <person name="Zheng Y."/>
            <person name="Yuan Z."/>
            <person name="Zhou Y."/>
            <person name="Liu J."/>
            <person name="Tang Z."/>
            <person name="Zhuo Y."/>
            <person name="Zhang Y."/>
            <person name="Yu L."/>
            <person name="Huang J."/>
            <person name="Yang P."/>
            <person name="Peng Q."/>
            <person name="Zhang J."/>
            <person name="Jiang W."/>
            <person name="Zhang Z."/>
            <person name="Lin K."/>
            <person name="Ro D.K."/>
            <person name="Chen X."/>
            <person name="Xiong X."/>
            <person name="Shang Y."/>
            <person name="Huang S."/>
            <person name="Zeng J."/>
        </authorList>
    </citation>
    <scope>NUCLEOTIDE SEQUENCE [LARGE SCALE GENOMIC DNA]</scope>
    <source>
        <strain evidence="3">cv. BLH2017</strain>
        <tissue evidence="2">Root</tissue>
    </source>
</reference>
<dbReference type="Proteomes" id="UP000195402">
    <property type="component" value="Unassembled WGS sequence"/>
</dbReference>
<dbReference type="EMBL" id="MVGT01000437">
    <property type="protein sequence ID" value="OVA17642.1"/>
    <property type="molecule type" value="Genomic_DNA"/>
</dbReference>
<feature type="compositionally biased region" description="Polar residues" evidence="1">
    <location>
        <begin position="416"/>
        <end position="425"/>
    </location>
</feature>
<sequence length="618" mass="69302">MGGVKVAATCLNWSQHVASQSPSSSSHTFASTVSSTSSRRRSGIRRPPLVCRMIHGSNLFGTTSTKLLRTQSCEIPKSRDRTLRRAVSTSSDGFSDEEFAKEIQELALRFHLLNDQEDEDEDEDKDNKNSNTESEPLMFSDSRDKDGESSNSSSYNSFNEDISKISSSFRYLQDSRPFPPFRIESVEPPWVGNGMDPPDWEGIHDMIPASIERKANSLDIPLSLRILKRKNQWEEEFREAGESAYCSVKKAFSSMVFIIREIHSYTLQMREFLFYEDLQGILARVQKEMHASFVWLFQQIFSHTPTLMVYVMILLANFTVHSMAQNAAIAAPPPTESYAAITEIVSVKENENQNRLQTKFDISSSGKMTIVGGNKGGGGNVRSVASSGTDGGDGSFDGVSSFNHHQIVPDEVSKVTSFGNQTTSSRTEEAESGLESESQEVVREDEVKLWNSIVEEASRMQHGASSEDALDHETMQKFVSPVKVEIESDDYSEFFKTELMYQQALSQEPSNPLLLSNYAQFLYLVVHDHDRAEEYFKRATRVEPADADALGQYANFLWMAKKDIEAAEERYLEAIEADPGNMFHAGNYAHFLWNTGGVDTCYPLGSLNDDNDDDINEA</sequence>
<feature type="compositionally biased region" description="Acidic residues" evidence="1">
    <location>
        <begin position="115"/>
        <end position="124"/>
    </location>
</feature>
<evidence type="ECO:0000256" key="1">
    <source>
        <dbReference type="SAM" id="MobiDB-lite"/>
    </source>
</evidence>
<proteinExistence type="predicted"/>
<dbReference type="OMA" id="FRFDQTE"/>
<feature type="region of interest" description="Disordered" evidence="1">
    <location>
        <begin position="115"/>
        <end position="157"/>
    </location>
</feature>
<dbReference type="STRING" id="56857.A0A200R4K0"/>
<dbReference type="OrthoDB" id="1924189at2759"/>
<feature type="region of interest" description="Disordered" evidence="1">
    <location>
        <begin position="416"/>
        <end position="441"/>
    </location>
</feature>
<dbReference type="InterPro" id="IPR011990">
    <property type="entry name" value="TPR-like_helical_dom_sf"/>
</dbReference>